<dbReference type="PANTHER" id="PTHR12381:SF41">
    <property type="entry name" value="HETEROGENEOUS NUCLEAR RIBONUCLEOPROTEIN U-LIKE PROTEIN 1"/>
    <property type="match status" value="1"/>
</dbReference>
<sequence length="227" mass="25157">PQVNEEISVKHLPSTEPDPHVVRVGWSLDSCSTQLGEEPFSYGYGGTGKKSTNCKFENYGEPFAENDVIACLASLYVPSRVTSWPVPMSFRVPVPHFGRPRVLWSCCPSSQPPQQGLTMPCVPSHVPKQGLTMPLPCPCPQILMMVGLPAAGKTTWAVKHAAANPGKKYNILGTNAIMDKMRVMGLRRQRNYAGRWDVLIQQATQCLNRLIQIAARKRRNYILDQVG</sequence>
<dbReference type="SUPFAM" id="SSF49899">
    <property type="entry name" value="Concanavalin A-like lectins/glucanases"/>
    <property type="match status" value="1"/>
</dbReference>
<dbReference type="EMBL" id="WEIV01006375">
    <property type="protein sequence ID" value="NWI51144.1"/>
    <property type="molecule type" value="Genomic_DNA"/>
</dbReference>
<dbReference type="Proteomes" id="UP000642973">
    <property type="component" value="Unassembled WGS sequence"/>
</dbReference>
<feature type="non-terminal residue" evidence="2">
    <location>
        <position position="1"/>
    </location>
</feature>
<dbReference type="PANTHER" id="PTHR12381">
    <property type="entry name" value="HETEROGENEOUS NUCLEAR RIBONUCLEOPROTEIN U FAMILY MEMBER"/>
    <property type="match status" value="1"/>
</dbReference>
<evidence type="ECO:0000313" key="2">
    <source>
        <dbReference type="EMBL" id="NWI51144.1"/>
    </source>
</evidence>
<evidence type="ECO:0000259" key="1">
    <source>
        <dbReference type="Pfam" id="PF00622"/>
    </source>
</evidence>
<dbReference type="AlphaFoldDB" id="A0A851C401"/>
<dbReference type="InterPro" id="IPR043136">
    <property type="entry name" value="B30.2/SPRY_sf"/>
</dbReference>
<feature type="non-terminal residue" evidence="2">
    <location>
        <position position="227"/>
    </location>
</feature>
<keyword evidence="3" id="KW-1185">Reference proteome</keyword>
<organism evidence="2 3">
    <name type="scientific">Calyptomena viridis</name>
    <name type="common">Lesser green broadbill</name>
    <dbReference type="NCBI Taxonomy" id="135972"/>
    <lineage>
        <taxon>Eukaryota</taxon>
        <taxon>Metazoa</taxon>
        <taxon>Chordata</taxon>
        <taxon>Craniata</taxon>
        <taxon>Vertebrata</taxon>
        <taxon>Euteleostomi</taxon>
        <taxon>Archelosauria</taxon>
        <taxon>Archosauria</taxon>
        <taxon>Dinosauria</taxon>
        <taxon>Saurischia</taxon>
        <taxon>Theropoda</taxon>
        <taxon>Coelurosauria</taxon>
        <taxon>Aves</taxon>
        <taxon>Neognathae</taxon>
        <taxon>Neoaves</taxon>
        <taxon>Telluraves</taxon>
        <taxon>Australaves</taxon>
        <taxon>Passeriformes</taxon>
        <taxon>Eurylaimidae</taxon>
        <taxon>Calyptomena</taxon>
    </lineage>
</organism>
<dbReference type="SUPFAM" id="SSF52540">
    <property type="entry name" value="P-loop containing nucleoside triphosphate hydrolases"/>
    <property type="match status" value="1"/>
</dbReference>
<reference evidence="2" key="1">
    <citation type="submission" date="2019-10" db="EMBL/GenBank/DDBJ databases">
        <title>Bird 10,000 Genomes (B10K) Project - Family phase.</title>
        <authorList>
            <person name="Zhang G."/>
        </authorList>
    </citation>
    <scope>NUCLEOTIDE SEQUENCE</scope>
    <source>
        <strain evidence="2">B10K-DU-002-55</strain>
        <tissue evidence="2">Muscle</tissue>
    </source>
</reference>
<proteinExistence type="predicted"/>
<accession>A0A851C401</accession>
<dbReference type="Gene3D" id="2.60.120.920">
    <property type="match status" value="1"/>
</dbReference>
<dbReference type="InterPro" id="IPR013320">
    <property type="entry name" value="ConA-like_dom_sf"/>
</dbReference>
<dbReference type="GO" id="GO:0005634">
    <property type="term" value="C:nucleus"/>
    <property type="evidence" value="ECO:0007669"/>
    <property type="project" value="TreeGrafter"/>
</dbReference>
<dbReference type="InterPro" id="IPR003877">
    <property type="entry name" value="SPRY_dom"/>
</dbReference>
<dbReference type="GO" id="GO:0000380">
    <property type="term" value="P:alternative mRNA splicing, via spliceosome"/>
    <property type="evidence" value="ECO:0007669"/>
    <property type="project" value="TreeGrafter"/>
</dbReference>
<comment type="caution">
    <text evidence="2">The sequence shown here is derived from an EMBL/GenBank/DDBJ whole genome shotgun (WGS) entry which is preliminary data.</text>
</comment>
<dbReference type="InterPro" id="IPR027417">
    <property type="entry name" value="P-loop_NTPase"/>
</dbReference>
<dbReference type="Gene3D" id="3.40.50.300">
    <property type="entry name" value="P-loop containing nucleotide triphosphate hydrolases"/>
    <property type="match status" value="1"/>
</dbReference>
<evidence type="ECO:0000313" key="3">
    <source>
        <dbReference type="Proteomes" id="UP000642973"/>
    </source>
</evidence>
<dbReference type="Pfam" id="PF13671">
    <property type="entry name" value="AAA_33"/>
    <property type="match status" value="1"/>
</dbReference>
<name>A0A851C401_CALVR</name>
<gene>
    <name evidence="2" type="primary">Hnrnpul1</name>
    <name evidence="2" type="ORF">CALVIR_R02706</name>
</gene>
<protein>
    <submittedName>
        <fullName evidence="2">HNRL1 protein</fullName>
    </submittedName>
</protein>
<feature type="domain" description="SPRY" evidence="1">
    <location>
        <begin position="16"/>
        <end position="73"/>
    </location>
</feature>
<dbReference type="Pfam" id="PF00622">
    <property type="entry name" value="SPRY"/>
    <property type="match status" value="1"/>
</dbReference>
<dbReference type="GO" id="GO:0003723">
    <property type="term" value="F:RNA binding"/>
    <property type="evidence" value="ECO:0007669"/>
    <property type="project" value="TreeGrafter"/>
</dbReference>